<sequence>MTGKGTICKQAYLCMQQTKESKRNSEDRPEIKERIVNSITEAADGMFQLAKLHVGSIQSTYNEEDLDEALTLIIAKKGHNTAFRGLESRRYIYPLLRYAVRNWGEYALLVESEPWSEILKYPRKPGLLASAFVELRAKYSFTGTRAGTRRSPMEEVMWLRDFRMTALFVFSSIVQLPLDANINYCDGRKRTAFHFTLILEIPRNLHVTASILLEKRIDPSRRDLLGRMAVFYATQDPELMKLLDIPFSRYLSQK</sequence>
<comment type="caution">
    <text evidence="1">The sequence shown here is derived from an EMBL/GenBank/DDBJ whole genome shotgun (WGS) entry which is preliminary data.</text>
</comment>
<keyword evidence="2" id="KW-1185">Reference proteome</keyword>
<dbReference type="Proteomes" id="UP000700596">
    <property type="component" value="Unassembled WGS sequence"/>
</dbReference>
<organism evidence="1 2">
    <name type="scientific">Dendryphion nanum</name>
    <dbReference type="NCBI Taxonomy" id="256645"/>
    <lineage>
        <taxon>Eukaryota</taxon>
        <taxon>Fungi</taxon>
        <taxon>Dikarya</taxon>
        <taxon>Ascomycota</taxon>
        <taxon>Pezizomycotina</taxon>
        <taxon>Dothideomycetes</taxon>
        <taxon>Pleosporomycetidae</taxon>
        <taxon>Pleosporales</taxon>
        <taxon>Torulaceae</taxon>
        <taxon>Dendryphion</taxon>
    </lineage>
</organism>
<gene>
    <name evidence="1" type="ORF">B0J11DRAFT_501049</name>
</gene>
<name>A0A9P9IX29_9PLEO</name>
<evidence type="ECO:0000313" key="2">
    <source>
        <dbReference type="Proteomes" id="UP000700596"/>
    </source>
</evidence>
<dbReference type="AlphaFoldDB" id="A0A9P9IX29"/>
<reference evidence="1" key="1">
    <citation type="journal article" date="2021" name="Nat. Commun.">
        <title>Genetic determinants of endophytism in the Arabidopsis root mycobiome.</title>
        <authorList>
            <person name="Mesny F."/>
            <person name="Miyauchi S."/>
            <person name="Thiergart T."/>
            <person name="Pickel B."/>
            <person name="Atanasova L."/>
            <person name="Karlsson M."/>
            <person name="Huettel B."/>
            <person name="Barry K.W."/>
            <person name="Haridas S."/>
            <person name="Chen C."/>
            <person name="Bauer D."/>
            <person name="Andreopoulos W."/>
            <person name="Pangilinan J."/>
            <person name="LaButti K."/>
            <person name="Riley R."/>
            <person name="Lipzen A."/>
            <person name="Clum A."/>
            <person name="Drula E."/>
            <person name="Henrissat B."/>
            <person name="Kohler A."/>
            <person name="Grigoriev I.V."/>
            <person name="Martin F.M."/>
            <person name="Hacquard S."/>
        </authorList>
    </citation>
    <scope>NUCLEOTIDE SEQUENCE</scope>
    <source>
        <strain evidence="1">MPI-CAGE-CH-0243</strain>
    </source>
</reference>
<dbReference type="EMBL" id="JAGMWT010000001">
    <property type="protein sequence ID" value="KAH7138858.1"/>
    <property type="molecule type" value="Genomic_DNA"/>
</dbReference>
<evidence type="ECO:0000313" key="1">
    <source>
        <dbReference type="EMBL" id="KAH7138858.1"/>
    </source>
</evidence>
<accession>A0A9P9IX29</accession>
<proteinExistence type="predicted"/>
<protein>
    <submittedName>
        <fullName evidence="1">Uncharacterized protein</fullName>
    </submittedName>
</protein>